<evidence type="ECO:0000256" key="7">
    <source>
        <dbReference type="ARBA" id="ARBA00023136"/>
    </source>
</evidence>
<protein>
    <recommendedName>
        <fullName evidence="9">TRAP transporter small permease protein</fullName>
    </recommendedName>
</protein>
<dbReference type="InterPro" id="IPR007387">
    <property type="entry name" value="TRAP_DctQ"/>
</dbReference>
<keyword evidence="12" id="KW-1185">Reference proteome</keyword>
<evidence type="ECO:0000256" key="4">
    <source>
        <dbReference type="ARBA" id="ARBA00022519"/>
    </source>
</evidence>
<proteinExistence type="inferred from homology"/>
<name>A0ABT5QJ19_9GAMM</name>
<comment type="caution">
    <text evidence="11">The sequence shown here is derived from an EMBL/GenBank/DDBJ whole genome shotgun (WGS) entry which is preliminary data.</text>
</comment>
<evidence type="ECO:0000256" key="9">
    <source>
        <dbReference type="RuleBase" id="RU369079"/>
    </source>
</evidence>
<evidence type="ECO:0000313" key="12">
    <source>
        <dbReference type="Proteomes" id="UP001149821"/>
    </source>
</evidence>
<evidence type="ECO:0000256" key="1">
    <source>
        <dbReference type="ARBA" id="ARBA00004429"/>
    </source>
</evidence>
<evidence type="ECO:0000313" key="11">
    <source>
        <dbReference type="EMBL" id="MDD1780983.1"/>
    </source>
</evidence>
<keyword evidence="3" id="KW-1003">Cell membrane</keyword>
<comment type="similarity">
    <text evidence="8 9">Belongs to the TRAP transporter small permease family.</text>
</comment>
<dbReference type="Proteomes" id="UP001149821">
    <property type="component" value="Unassembled WGS sequence"/>
</dbReference>
<dbReference type="InterPro" id="IPR055348">
    <property type="entry name" value="DctQ"/>
</dbReference>
<feature type="transmembrane region" description="Helical" evidence="9">
    <location>
        <begin position="45"/>
        <end position="62"/>
    </location>
</feature>
<sequence length="155" mass="16882">MNKIINKGMEAILGSMFVFMLVLTIWQVASRFIFNDPSTFTEEALRFLIILLVIIGSGYATHNDLHFGMTLFSGALKGKKKKAIIIFNQAISLLFNVSVFIFGGYVSASSNMTQISPVLGIPLGIVYGAFTVSGFICAAICLVKIKETLTMKEAA</sequence>
<keyword evidence="2 9" id="KW-0813">Transport</keyword>
<dbReference type="PANTHER" id="PTHR35011:SF2">
    <property type="entry name" value="2,3-DIKETO-L-GULONATE TRAP TRANSPORTER SMALL PERMEASE PROTEIN YIAM"/>
    <property type="match status" value="1"/>
</dbReference>
<evidence type="ECO:0000256" key="3">
    <source>
        <dbReference type="ARBA" id="ARBA00022475"/>
    </source>
</evidence>
<evidence type="ECO:0000259" key="10">
    <source>
        <dbReference type="Pfam" id="PF04290"/>
    </source>
</evidence>
<evidence type="ECO:0000256" key="2">
    <source>
        <dbReference type="ARBA" id="ARBA00022448"/>
    </source>
</evidence>
<feature type="transmembrane region" description="Helical" evidence="9">
    <location>
        <begin position="118"/>
        <end position="143"/>
    </location>
</feature>
<organism evidence="11 12">
    <name type="scientific">Enterovibrio qingdaonensis</name>
    <dbReference type="NCBI Taxonomy" id="2899818"/>
    <lineage>
        <taxon>Bacteria</taxon>
        <taxon>Pseudomonadati</taxon>
        <taxon>Pseudomonadota</taxon>
        <taxon>Gammaproteobacteria</taxon>
        <taxon>Vibrionales</taxon>
        <taxon>Vibrionaceae</taxon>
        <taxon>Enterovibrio</taxon>
    </lineage>
</organism>
<accession>A0ABT5QJ19</accession>
<keyword evidence="7 9" id="KW-0472">Membrane</keyword>
<keyword evidence="5 9" id="KW-0812">Transmembrane</keyword>
<dbReference type="Pfam" id="PF04290">
    <property type="entry name" value="DctQ"/>
    <property type="match status" value="1"/>
</dbReference>
<keyword evidence="4 9" id="KW-0997">Cell inner membrane</keyword>
<dbReference type="RefSeq" id="WP_274141254.1">
    <property type="nucleotide sequence ID" value="NZ_JAJUBB010000004.1"/>
</dbReference>
<evidence type="ECO:0000256" key="6">
    <source>
        <dbReference type="ARBA" id="ARBA00022989"/>
    </source>
</evidence>
<feature type="transmembrane region" description="Helical" evidence="9">
    <location>
        <begin position="12"/>
        <end position="33"/>
    </location>
</feature>
<evidence type="ECO:0000256" key="8">
    <source>
        <dbReference type="ARBA" id="ARBA00038436"/>
    </source>
</evidence>
<reference evidence="11" key="1">
    <citation type="submission" date="2021-12" db="EMBL/GenBank/DDBJ databases">
        <title>Enterovibrio ZSDZ35 sp. nov. and Enterovibrio ZSDZ42 sp. nov., isolated from coastal seawater in Qingdao.</title>
        <authorList>
            <person name="Zhang P."/>
        </authorList>
    </citation>
    <scope>NUCLEOTIDE SEQUENCE</scope>
    <source>
        <strain evidence="11">ZSDZ35</strain>
    </source>
</reference>
<feature type="domain" description="Tripartite ATP-independent periplasmic transporters DctQ component" evidence="10">
    <location>
        <begin position="20"/>
        <end position="149"/>
    </location>
</feature>
<feature type="transmembrane region" description="Helical" evidence="9">
    <location>
        <begin position="83"/>
        <end position="106"/>
    </location>
</feature>
<keyword evidence="6 9" id="KW-1133">Transmembrane helix</keyword>
<gene>
    <name evidence="11" type="ORF">LRP49_07180</name>
</gene>
<evidence type="ECO:0000256" key="5">
    <source>
        <dbReference type="ARBA" id="ARBA00022692"/>
    </source>
</evidence>
<comment type="subunit">
    <text evidence="9">The complex comprises the extracytoplasmic solute receptor protein and the two transmembrane proteins.</text>
</comment>
<comment type="subcellular location">
    <subcellularLocation>
        <location evidence="1 9">Cell inner membrane</location>
        <topology evidence="1 9">Multi-pass membrane protein</topology>
    </subcellularLocation>
</comment>
<dbReference type="EMBL" id="JAJUBB010000004">
    <property type="protein sequence ID" value="MDD1780983.1"/>
    <property type="molecule type" value="Genomic_DNA"/>
</dbReference>
<dbReference type="PANTHER" id="PTHR35011">
    <property type="entry name" value="2,3-DIKETO-L-GULONATE TRAP TRANSPORTER SMALL PERMEASE PROTEIN YIAM"/>
    <property type="match status" value="1"/>
</dbReference>
<comment type="function">
    <text evidence="9">Part of the tripartite ATP-independent periplasmic (TRAP) transport system.</text>
</comment>